<sequence>KSGDRRDNSDIHGSAVSVSKSVKSVRVMSSPNRIVDNITPAAIAATVTCAAPAAADPFFSLRTSSPKV</sequence>
<feature type="non-terminal residue" evidence="1">
    <location>
        <position position="1"/>
    </location>
</feature>
<gene>
    <name evidence="1" type="primary">ORF222670</name>
</gene>
<name>A0A0B7C4B3_9EUPU</name>
<feature type="non-terminal residue" evidence="1">
    <location>
        <position position="68"/>
    </location>
</feature>
<proteinExistence type="predicted"/>
<dbReference type="AlphaFoldDB" id="A0A0B7C4B3"/>
<accession>A0A0B7C4B3</accession>
<dbReference type="EMBL" id="HACG01053151">
    <property type="protein sequence ID" value="CEL00022.1"/>
    <property type="molecule type" value="Transcribed_RNA"/>
</dbReference>
<organism evidence="1">
    <name type="scientific">Arion vulgaris</name>
    <dbReference type="NCBI Taxonomy" id="1028688"/>
    <lineage>
        <taxon>Eukaryota</taxon>
        <taxon>Metazoa</taxon>
        <taxon>Spiralia</taxon>
        <taxon>Lophotrochozoa</taxon>
        <taxon>Mollusca</taxon>
        <taxon>Gastropoda</taxon>
        <taxon>Heterobranchia</taxon>
        <taxon>Euthyneura</taxon>
        <taxon>Panpulmonata</taxon>
        <taxon>Eupulmonata</taxon>
        <taxon>Stylommatophora</taxon>
        <taxon>Helicina</taxon>
        <taxon>Arionoidea</taxon>
        <taxon>Arionidae</taxon>
        <taxon>Arion</taxon>
    </lineage>
</organism>
<evidence type="ECO:0000313" key="1">
    <source>
        <dbReference type="EMBL" id="CEL00022.1"/>
    </source>
</evidence>
<reference evidence="1" key="1">
    <citation type="submission" date="2014-12" db="EMBL/GenBank/DDBJ databases">
        <title>Insight into the proteome of Arion vulgaris.</title>
        <authorList>
            <person name="Aradska J."/>
            <person name="Bulat T."/>
            <person name="Smidak R."/>
            <person name="Sarate P."/>
            <person name="Gangsoo J."/>
            <person name="Sialana F."/>
            <person name="Bilban M."/>
            <person name="Lubec G."/>
        </authorList>
    </citation>
    <scope>NUCLEOTIDE SEQUENCE</scope>
    <source>
        <tissue evidence="1">Skin</tissue>
    </source>
</reference>
<protein>
    <submittedName>
        <fullName evidence="1">Uncharacterized protein</fullName>
    </submittedName>
</protein>